<keyword evidence="9" id="KW-0804">Transcription</keyword>
<feature type="domain" description="C2H2-type" evidence="13">
    <location>
        <begin position="227"/>
        <end position="256"/>
    </location>
</feature>
<evidence type="ECO:0000256" key="5">
    <source>
        <dbReference type="ARBA" id="ARBA00022771"/>
    </source>
</evidence>
<dbReference type="SMART" id="SM00355">
    <property type="entry name" value="ZnF_C2H2"/>
    <property type="match status" value="5"/>
</dbReference>
<keyword evidence="4" id="KW-0677">Repeat</keyword>
<keyword evidence="7" id="KW-0805">Transcription regulation</keyword>
<evidence type="ECO:0000256" key="11">
    <source>
        <dbReference type="PROSITE-ProRule" id="PRU00042"/>
    </source>
</evidence>
<keyword evidence="14" id="KW-1185">Reference proteome</keyword>
<evidence type="ECO:0000313" key="14">
    <source>
        <dbReference type="Proteomes" id="UP000887565"/>
    </source>
</evidence>
<dbReference type="PROSITE" id="PS50157">
    <property type="entry name" value="ZINC_FINGER_C2H2_2"/>
    <property type="match status" value="4"/>
</dbReference>
<feature type="region of interest" description="Disordered" evidence="12">
    <location>
        <begin position="52"/>
        <end position="103"/>
    </location>
</feature>
<dbReference type="PANTHER" id="PTHR24394">
    <property type="entry name" value="ZINC FINGER PROTEIN"/>
    <property type="match status" value="1"/>
</dbReference>
<comment type="similarity">
    <text evidence="2">Belongs to the krueppel C2H2-type zinc-finger protein family.</text>
</comment>
<dbReference type="SUPFAM" id="SSF57667">
    <property type="entry name" value="beta-beta-alpha zinc fingers"/>
    <property type="match status" value="3"/>
</dbReference>
<dbReference type="Gene3D" id="3.30.160.60">
    <property type="entry name" value="Classic Zinc Finger"/>
    <property type="match status" value="3"/>
</dbReference>
<dbReference type="Proteomes" id="UP000887565">
    <property type="component" value="Unplaced"/>
</dbReference>
<keyword evidence="3" id="KW-0479">Metal-binding</keyword>
<feature type="compositionally biased region" description="Acidic residues" evidence="12">
    <location>
        <begin position="83"/>
        <end position="93"/>
    </location>
</feature>
<dbReference type="GO" id="GO:0003677">
    <property type="term" value="F:DNA binding"/>
    <property type="evidence" value="ECO:0007669"/>
    <property type="project" value="UniProtKB-KW"/>
</dbReference>
<proteinExistence type="inferred from homology"/>
<evidence type="ECO:0000256" key="3">
    <source>
        <dbReference type="ARBA" id="ARBA00022723"/>
    </source>
</evidence>
<feature type="compositionally biased region" description="Polar residues" evidence="12">
    <location>
        <begin position="56"/>
        <end position="68"/>
    </location>
</feature>
<evidence type="ECO:0000256" key="1">
    <source>
        <dbReference type="ARBA" id="ARBA00004123"/>
    </source>
</evidence>
<feature type="domain" description="C2H2-type" evidence="13">
    <location>
        <begin position="313"/>
        <end position="343"/>
    </location>
</feature>
<keyword evidence="5 11" id="KW-0863">Zinc-finger</keyword>
<dbReference type="GO" id="GO:0005634">
    <property type="term" value="C:nucleus"/>
    <property type="evidence" value="ECO:0007669"/>
    <property type="project" value="UniProtKB-SubCell"/>
</dbReference>
<evidence type="ECO:0000256" key="8">
    <source>
        <dbReference type="ARBA" id="ARBA00023125"/>
    </source>
</evidence>
<dbReference type="InterPro" id="IPR013087">
    <property type="entry name" value="Znf_C2H2_type"/>
</dbReference>
<dbReference type="WBParaSite" id="nRc.2.0.1.t42144-RA">
    <property type="protein sequence ID" value="nRc.2.0.1.t42144-RA"/>
    <property type="gene ID" value="nRc.2.0.1.g42144"/>
</dbReference>
<evidence type="ECO:0000256" key="10">
    <source>
        <dbReference type="ARBA" id="ARBA00023242"/>
    </source>
</evidence>
<dbReference type="OMA" id="THNIVIQ"/>
<organism evidence="14 15">
    <name type="scientific">Romanomermis culicivorax</name>
    <name type="common">Nematode worm</name>
    <dbReference type="NCBI Taxonomy" id="13658"/>
    <lineage>
        <taxon>Eukaryota</taxon>
        <taxon>Metazoa</taxon>
        <taxon>Ecdysozoa</taxon>
        <taxon>Nematoda</taxon>
        <taxon>Enoplea</taxon>
        <taxon>Dorylaimia</taxon>
        <taxon>Mermithida</taxon>
        <taxon>Mermithoidea</taxon>
        <taxon>Mermithidae</taxon>
        <taxon>Romanomermis</taxon>
    </lineage>
</organism>
<keyword evidence="10" id="KW-0539">Nucleus</keyword>
<evidence type="ECO:0000259" key="13">
    <source>
        <dbReference type="PROSITE" id="PS50157"/>
    </source>
</evidence>
<reference evidence="15" key="1">
    <citation type="submission" date="2022-11" db="UniProtKB">
        <authorList>
            <consortium name="WormBaseParasite"/>
        </authorList>
    </citation>
    <scope>IDENTIFICATION</scope>
</reference>
<dbReference type="Pfam" id="PF00096">
    <property type="entry name" value="zf-C2H2"/>
    <property type="match status" value="3"/>
</dbReference>
<dbReference type="GO" id="GO:0008270">
    <property type="term" value="F:zinc ion binding"/>
    <property type="evidence" value="ECO:0007669"/>
    <property type="project" value="UniProtKB-KW"/>
</dbReference>
<evidence type="ECO:0000256" key="2">
    <source>
        <dbReference type="ARBA" id="ARBA00006991"/>
    </source>
</evidence>
<dbReference type="InterPro" id="IPR036236">
    <property type="entry name" value="Znf_C2H2_sf"/>
</dbReference>
<evidence type="ECO:0000256" key="4">
    <source>
        <dbReference type="ARBA" id="ARBA00022737"/>
    </source>
</evidence>
<dbReference type="PROSITE" id="PS00028">
    <property type="entry name" value="ZINC_FINGER_C2H2_1"/>
    <property type="match status" value="3"/>
</dbReference>
<name>A0A915KTA5_ROMCU</name>
<evidence type="ECO:0000256" key="9">
    <source>
        <dbReference type="ARBA" id="ARBA00023163"/>
    </source>
</evidence>
<evidence type="ECO:0000256" key="12">
    <source>
        <dbReference type="SAM" id="MobiDB-lite"/>
    </source>
</evidence>
<protein>
    <submittedName>
        <fullName evidence="15">C2H2-type domain-containing protein</fullName>
    </submittedName>
</protein>
<accession>A0A915KTA5</accession>
<feature type="domain" description="C2H2-type" evidence="13">
    <location>
        <begin position="257"/>
        <end position="284"/>
    </location>
</feature>
<dbReference type="FunFam" id="3.30.160.60:FF:001480">
    <property type="entry name" value="Si:cabz01071911.3"/>
    <property type="match status" value="1"/>
</dbReference>
<keyword evidence="8" id="KW-0238">DNA-binding</keyword>
<feature type="domain" description="C2H2-type" evidence="13">
    <location>
        <begin position="285"/>
        <end position="312"/>
    </location>
</feature>
<dbReference type="FunFam" id="3.30.160.60:FF:000193">
    <property type="entry name" value="Zinc finger protein 300"/>
    <property type="match status" value="1"/>
</dbReference>
<evidence type="ECO:0000256" key="6">
    <source>
        <dbReference type="ARBA" id="ARBA00022833"/>
    </source>
</evidence>
<dbReference type="AlphaFoldDB" id="A0A915KTA5"/>
<evidence type="ECO:0000313" key="15">
    <source>
        <dbReference type="WBParaSite" id="nRc.2.0.1.t42144-RA"/>
    </source>
</evidence>
<dbReference type="PANTHER" id="PTHR24394:SF29">
    <property type="entry name" value="MYONEURIN"/>
    <property type="match status" value="1"/>
</dbReference>
<dbReference type="GO" id="GO:0000981">
    <property type="term" value="F:DNA-binding transcription factor activity, RNA polymerase II-specific"/>
    <property type="evidence" value="ECO:0007669"/>
    <property type="project" value="TreeGrafter"/>
</dbReference>
<evidence type="ECO:0000256" key="7">
    <source>
        <dbReference type="ARBA" id="ARBA00023015"/>
    </source>
</evidence>
<comment type="subcellular location">
    <subcellularLocation>
        <location evidence="1">Nucleus</location>
    </subcellularLocation>
</comment>
<keyword evidence="6" id="KW-0862">Zinc</keyword>
<sequence>MSSVVDEEIDDFGELIESSLSRKRTPLTKLSVLIGQKHLNFKIVDKNIAKEKESCSKQPSIDKSSAKSSNKRRPIRSKVSFVDQDEDYEEEYESPPIKRRPVPRKRGAISNYYTTPPPAQTYLTSLAYDSAARSNPNNGEILPMPPPPAPSTRASDDAEFNCMFCGCCFESADDLTEHEPLCAAGETESMNISCHCGRTFINIDALDSHSSELMLHERIHGEEETEFNCSVCGKSFTSRMKLSRHEVMHSASGQKPFSCTYCGKTFAHHQSLQKHERGHTGEKPFQCPICTKCFAAQSNYDVHMKLHASGRRFFCSFCGKWFRTEHQMLEHQQNCLAHLHGQNTGDGKPLRYQCSFCEKMFHYRRDQANGPICVKFAVAISVTGKFITFILISSLRKHEFIRHPSINPHFVGAMPLQRPLFISQEDDDQGDQIDITAINF</sequence>